<organism evidence="2 3">
    <name type="scientific">Hyphomicrobium facile</name>
    <dbReference type="NCBI Taxonomy" id="51670"/>
    <lineage>
        <taxon>Bacteria</taxon>
        <taxon>Pseudomonadati</taxon>
        <taxon>Pseudomonadota</taxon>
        <taxon>Alphaproteobacteria</taxon>
        <taxon>Hyphomicrobiales</taxon>
        <taxon>Hyphomicrobiaceae</taxon>
        <taxon>Hyphomicrobium</taxon>
    </lineage>
</organism>
<accession>A0A1I7N092</accession>
<proteinExistence type="predicted"/>
<evidence type="ECO:0000313" key="3">
    <source>
        <dbReference type="Proteomes" id="UP000199423"/>
    </source>
</evidence>
<feature type="transmembrane region" description="Helical" evidence="1">
    <location>
        <begin position="15"/>
        <end position="36"/>
    </location>
</feature>
<gene>
    <name evidence="2" type="ORF">SAMN04488557_0919</name>
</gene>
<keyword evidence="1" id="KW-0472">Membrane</keyword>
<sequence length="49" mass="5201">MDSLGKVFGDLKLEAAVALLFSDLAAPIGVSFSTFVRMWSSLPRAQSAV</sequence>
<dbReference type="AlphaFoldDB" id="A0A1I7N092"/>
<reference evidence="3" key="1">
    <citation type="submission" date="2016-10" db="EMBL/GenBank/DDBJ databases">
        <authorList>
            <person name="Varghese N."/>
            <person name="Submissions S."/>
        </authorList>
    </citation>
    <scope>NUCLEOTIDE SEQUENCE [LARGE SCALE GENOMIC DNA]</scope>
    <source>
        <strain evidence="3">DSM 1565</strain>
    </source>
</reference>
<dbReference type="Proteomes" id="UP000199423">
    <property type="component" value="Unassembled WGS sequence"/>
</dbReference>
<keyword evidence="1" id="KW-1133">Transmembrane helix</keyword>
<evidence type="ECO:0000313" key="2">
    <source>
        <dbReference type="EMBL" id="SFV28073.1"/>
    </source>
</evidence>
<protein>
    <submittedName>
        <fullName evidence="2">Uncharacterized protein</fullName>
    </submittedName>
</protein>
<dbReference type="EMBL" id="FPCH01000001">
    <property type="protein sequence ID" value="SFV28073.1"/>
    <property type="molecule type" value="Genomic_DNA"/>
</dbReference>
<keyword evidence="3" id="KW-1185">Reference proteome</keyword>
<dbReference type="STRING" id="51670.SAMN04488557_0919"/>
<keyword evidence="1" id="KW-0812">Transmembrane</keyword>
<evidence type="ECO:0000256" key="1">
    <source>
        <dbReference type="SAM" id="Phobius"/>
    </source>
</evidence>
<name>A0A1I7N092_9HYPH</name>